<feature type="transmembrane region" description="Helical" evidence="10">
    <location>
        <begin position="158"/>
        <end position="175"/>
    </location>
</feature>
<dbReference type="Pfam" id="PF09335">
    <property type="entry name" value="VTT_dom"/>
    <property type="match status" value="1"/>
</dbReference>
<dbReference type="STRING" id="1314790.A0A1Y1YWC3"/>
<keyword evidence="7 10" id="KW-1133">Transmembrane helix</keyword>
<reference evidence="12 13" key="1">
    <citation type="submission" date="2016-07" db="EMBL/GenBank/DDBJ databases">
        <title>Pervasive Adenine N6-methylation of Active Genes in Fungi.</title>
        <authorList>
            <consortium name="DOE Joint Genome Institute"/>
            <person name="Mondo S.J."/>
            <person name="Dannebaum R.O."/>
            <person name="Kuo R.C."/>
            <person name="Labutti K."/>
            <person name="Haridas S."/>
            <person name="Kuo A."/>
            <person name="Salamov A."/>
            <person name="Ahrendt S.R."/>
            <person name="Lipzen A."/>
            <person name="Sullivan W."/>
            <person name="Andreopoulos W.B."/>
            <person name="Clum A."/>
            <person name="Lindquist E."/>
            <person name="Daum C."/>
            <person name="Ramamoorthy G.K."/>
            <person name="Gryganskyi A."/>
            <person name="Culley D."/>
            <person name="Magnuson J.K."/>
            <person name="James T.Y."/>
            <person name="O'Malley M.A."/>
            <person name="Stajich J.E."/>
            <person name="Spatafora J.W."/>
            <person name="Visel A."/>
            <person name="Grigoriev I.V."/>
        </authorList>
    </citation>
    <scope>NUCLEOTIDE SEQUENCE [LARGE SCALE GENOMIC DNA]</scope>
    <source>
        <strain evidence="12 13">CBS 931.73</strain>
    </source>
</reference>
<dbReference type="GO" id="GO:0016192">
    <property type="term" value="P:vesicle-mediated transport"/>
    <property type="evidence" value="ECO:0007669"/>
    <property type="project" value="TreeGrafter"/>
</dbReference>
<dbReference type="InterPro" id="IPR051076">
    <property type="entry name" value="Golgi_membrane_TVP38/TMEM64"/>
</dbReference>
<feature type="transmembrane region" description="Helical" evidence="10">
    <location>
        <begin position="73"/>
        <end position="98"/>
    </location>
</feature>
<organism evidence="12 13">
    <name type="scientific">Basidiobolus meristosporus CBS 931.73</name>
    <dbReference type="NCBI Taxonomy" id="1314790"/>
    <lineage>
        <taxon>Eukaryota</taxon>
        <taxon>Fungi</taxon>
        <taxon>Fungi incertae sedis</taxon>
        <taxon>Zoopagomycota</taxon>
        <taxon>Entomophthoromycotina</taxon>
        <taxon>Basidiobolomycetes</taxon>
        <taxon>Basidiobolales</taxon>
        <taxon>Basidiobolaceae</taxon>
        <taxon>Basidiobolus</taxon>
    </lineage>
</organism>
<keyword evidence="13" id="KW-1185">Reference proteome</keyword>
<keyword evidence="6 10" id="KW-0812">Transmembrane</keyword>
<dbReference type="EMBL" id="MCFE01000062">
    <property type="protein sequence ID" value="ORY02007.1"/>
    <property type="molecule type" value="Genomic_DNA"/>
</dbReference>
<sequence length="254" mass="28373">MTDTKGNPREAFLEALTLLSRHKDTLVPKLEQLSQWTRERGFLGGLVLTLLIACTGFPPVLGLSSLTTFSGFVYGFPLGFVPAYVGAYVGGTCCFILSRRYGHGYVRKILTSHHIMANITRAIEKKGFKLFLLIRFAPYPYNVLNVTLAGTTIPTTQFLVVTGMSLIKLLPQIYIGSQLINFTDSLTQHPSPVKLFGLLLAASLGIGILVYLYWLSKKMINQVVHDEEEHNGLVRHNRESETLWALDDRSNEEL</sequence>
<evidence type="ECO:0000256" key="5">
    <source>
        <dbReference type="ARBA" id="ARBA00020673"/>
    </source>
</evidence>
<keyword evidence="9 10" id="KW-0472">Membrane</keyword>
<proteinExistence type="inferred from homology"/>
<comment type="similarity">
    <text evidence="3">Belongs to the TVP38/TMEM64 family.</text>
</comment>
<evidence type="ECO:0000256" key="2">
    <source>
        <dbReference type="ARBA" id="ARBA00004653"/>
    </source>
</evidence>
<dbReference type="OrthoDB" id="166803at2759"/>
<accession>A0A1Y1YWC3</accession>
<dbReference type="Proteomes" id="UP000193498">
    <property type="component" value="Unassembled WGS sequence"/>
</dbReference>
<dbReference type="InParanoid" id="A0A1Y1YWC3"/>
<evidence type="ECO:0000313" key="12">
    <source>
        <dbReference type="EMBL" id="ORY02007.1"/>
    </source>
</evidence>
<dbReference type="PANTHER" id="PTHR47549:SF1">
    <property type="entry name" value="GOLGI APPARATUS MEMBRANE PROTEIN TVP38"/>
    <property type="match status" value="1"/>
</dbReference>
<name>A0A1Y1YWC3_9FUNG</name>
<feature type="transmembrane region" description="Helical" evidence="10">
    <location>
        <begin position="42"/>
        <end position="61"/>
    </location>
</feature>
<keyword evidence="8" id="KW-0333">Golgi apparatus</keyword>
<evidence type="ECO:0000313" key="13">
    <source>
        <dbReference type="Proteomes" id="UP000193498"/>
    </source>
</evidence>
<dbReference type="GO" id="GO:0000022">
    <property type="term" value="P:mitotic spindle elongation"/>
    <property type="evidence" value="ECO:0007669"/>
    <property type="project" value="TreeGrafter"/>
</dbReference>
<evidence type="ECO:0000256" key="7">
    <source>
        <dbReference type="ARBA" id="ARBA00022989"/>
    </source>
</evidence>
<feature type="transmembrane region" description="Helical" evidence="10">
    <location>
        <begin position="195"/>
        <end position="215"/>
    </location>
</feature>
<evidence type="ECO:0000256" key="3">
    <source>
        <dbReference type="ARBA" id="ARBA00008640"/>
    </source>
</evidence>
<evidence type="ECO:0000259" key="11">
    <source>
        <dbReference type="Pfam" id="PF09335"/>
    </source>
</evidence>
<evidence type="ECO:0000256" key="6">
    <source>
        <dbReference type="ARBA" id="ARBA00022692"/>
    </source>
</evidence>
<dbReference type="GO" id="GO:0000139">
    <property type="term" value="C:Golgi membrane"/>
    <property type="evidence" value="ECO:0007669"/>
    <property type="project" value="UniProtKB-SubCell"/>
</dbReference>
<evidence type="ECO:0000256" key="8">
    <source>
        <dbReference type="ARBA" id="ARBA00023034"/>
    </source>
</evidence>
<dbReference type="FunCoup" id="A0A1Y1YWC3">
    <property type="interactions" value="39"/>
</dbReference>
<evidence type="ECO:0000256" key="10">
    <source>
        <dbReference type="SAM" id="Phobius"/>
    </source>
</evidence>
<feature type="domain" description="VTT" evidence="11">
    <location>
        <begin position="65"/>
        <end position="177"/>
    </location>
</feature>
<evidence type="ECO:0000256" key="4">
    <source>
        <dbReference type="ARBA" id="ARBA00013533"/>
    </source>
</evidence>
<comment type="caution">
    <text evidence="12">The sequence shown here is derived from an EMBL/GenBank/DDBJ whole genome shotgun (WGS) entry which is preliminary data.</text>
</comment>
<evidence type="ECO:0000256" key="9">
    <source>
        <dbReference type="ARBA" id="ARBA00023136"/>
    </source>
</evidence>
<evidence type="ECO:0000256" key="1">
    <source>
        <dbReference type="ARBA" id="ARBA00002978"/>
    </source>
</evidence>
<dbReference type="AlphaFoldDB" id="A0A1Y1YWC3"/>
<comment type="function">
    <text evidence="1">Golgi membrane protein involved in vesicular trafficking and spindle migration.</text>
</comment>
<gene>
    <name evidence="12" type="ORF">K493DRAFT_334759</name>
</gene>
<comment type="subcellular location">
    <subcellularLocation>
        <location evidence="2">Golgi apparatus membrane</location>
        <topology evidence="2">Multi-pass membrane protein</topology>
    </subcellularLocation>
</comment>
<dbReference type="InterPro" id="IPR032816">
    <property type="entry name" value="VTT_dom"/>
</dbReference>
<protein>
    <recommendedName>
        <fullName evidence="4">Golgi apparatus membrane protein TVP38</fullName>
    </recommendedName>
    <alternativeName>
        <fullName evidence="5">Golgi apparatus membrane protein tvp38</fullName>
    </alternativeName>
</protein>
<dbReference type="PANTHER" id="PTHR47549">
    <property type="entry name" value="GOLGI APPARATUS MEMBRANE PROTEIN TVP38-RELATED"/>
    <property type="match status" value="1"/>
</dbReference>